<sequence>MTTNNRARFIVDLTGNVVNQARRFGSSIRAMGADGSRSMRLFQGATGQVNNLLDKFDNKLMGFVAGGGLVMMSKRVGDQQQQLVNLGNRYNMTADQMKEVDDLMWQTSSNRKLPYADVMAAVDQFLEKTNDPVALIENMDNLALAIKGIGLEAATAGKYTGTLWNKGIKDASAMLKVYDGFASLSAIGTGNLNEQLDGLINLTHGTSWQKPEQLYQLLAMQRLGDAEFGSSGQTSAALQQMHDALKDKEKRRILERNGVKVWKDKSKGEFVSPGDLMLDIGDRSKYKERNLSQVFSGDMLELAMSFNDKDKQQQLRAPDITTDGLVNEKASRSVQTFNGALTSLTNAGERWANLNLAKPIQDFADAINGLSPEELQRYADILKNIAIGVGGALAIRKLYRGGKAARNWWKGRQGGNGTDPAGGAGGAGDGGLGAQPVFVTNWPVGGLGGGGGKNSGGGFVAGGGGGMVMKAGLAGIIASEVTPIVDDALVAVFGESDRFNRIREAPTWGEFWDAIVGNESQPKEPPPVTTYQQQQQDNIPTVLGMPYGQQPVPPKPPEGEIKLKVELPPGATVASTQVKSSGVGISVNTGNTYTGAY</sequence>
<keyword evidence="3" id="KW-1185">Reference proteome</keyword>
<gene>
    <name evidence="2" type="ORF">EKN56_10410</name>
</gene>
<dbReference type="AlphaFoldDB" id="A0A411WKN8"/>
<dbReference type="EMBL" id="CP034752">
    <property type="protein sequence ID" value="QBH96783.1"/>
    <property type="molecule type" value="Genomic_DNA"/>
</dbReference>
<evidence type="ECO:0000313" key="2">
    <source>
        <dbReference type="EMBL" id="QBH96783.1"/>
    </source>
</evidence>
<dbReference type="OrthoDB" id="371379at2"/>
<name>A0A411WKN8_9GAMM</name>
<reference evidence="2 3" key="1">
    <citation type="submission" date="2019-03" db="EMBL/GenBank/DDBJ databases">
        <title>Pragia sp. nov. isolated from the gut tract of Carduelis flavirostris.</title>
        <authorList>
            <person name="Ge Y."/>
        </authorList>
    </citation>
    <scope>NUCLEOTIDE SEQUENCE [LARGE SCALE GENOMIC DNA]</scope>
    <source>
        <strain evidence="2 3">CF-458</strain>
    </source>
</reference>
<protein>
    <recommendedName>
        <fullName evidence="4">Phage tail tape measure protein</fullName>
    </recommendedName>
</protein>
<dbReference type="KEGG" id="prag:EKN56_10410"/>
<evidence type="ECO:0000313" key="3">
    <source>
        <dbReference type="Proteomes" id="UP000293154"/>
    </source>
</evidence>
<evidence type="ECO:0000256" key="1">
    <source>
        <dbReference type="SAM" id="MobiDB-lite"/>
    </source>
</evidence>
<organism evidence="2 3">
    <name type="scientific">Limnobaculum zhutongyuii</name>
    <dbReference type="NCBI Taxonomy" id="2498113"/>
    <lineage>
        <taxon>Bacteria</taxon>
        <taxon>Pseudomonadati</taxon>
        <taxon>Pseudomonadota</taxon>
        <taxon>Gammaproteobacteria</taxon>
        <taxon>Enterobacterales</taxon>
        <taxon>Budviciaceae</taxon>
        <taxon>Limnobaculum</taxon>
    </lineage>
</organism>
<evidence type="ECO:0008006" key="4">
    <source>
        <dbReference type="Google" id="ProtNLM"/>
    </source>
</evidence>
<dbReference type="Proteomes" id="UP000293154">
    <property type="component" value="Chromosome"/>
</dbReference>
<dbReference type="RefSeq" id="WP_130591727.1">
    <property type="nucleotide sequence ID" value="NZ_CP034752.1"/>
</dbReference>
<feature type="region of interest" description="Disordered" evidence="1">
    <location>
        <begin position="409"/>
        <end position="430"/>
    </location>
</feature>
<proteinExistence type="predicted"/>
<accession>A0A411WKN8</accession>
<feature type="compositionally biased region" description="Gly residues" evidence="1">
    <location>
        <begin position="412"/>
        <end position="430"/>
    </location>
</feature>